<proteinExistence type="predicted"/>
<keyword evidence="3" id="KW-1185">Reference proteome</keyword>
<dbReference type="EMBL" id="CABFNS010000698">
    <property type="protein sequence ID" value="VUC22895.1"/>
    <property type="molecule type" value="Genomic_DNA"/>
</dbReference>
<accession>A0ABY6TXY7</accession>
<comment type="caution">
    <text evidence="2">The sequence shown here is derived from an EMBL/GenBank/DDBJ whole genome shotgun (WGS) entry which is preliminary data.</text>
</comment>
<dbReference type="Proteomes" id="UP000766486">
    <property type="component" value="Unassembled WGS sequence"/>
</dbReference>
<name>A0ABY6TXY7_BIOOC</name>
<protein>
    <recommendedName>
        <fullName evidence="4">F-box domain-containing protein</fullName>
    </recommendedName>
</protein>
<feature type="region of interest" description="Disordered" evidence="1">
    <location>
        <begin position="358"/>
        <end position="389"/>
    </location>
</feature>
<evidence type="ECO:0000256" key="1">
    <source>
        <dbReference type="SAM" id="MobiDB-lite"/>
    </source>
</evidence>
<feature type="compositionally biased region" description="Polar residues" evidence="1">
    <location>
        <begin position="367"/>
        <end position="382"/>
    </location>
</feature>
<evidence type="ECO:0008006" key="4">
    <source>
        <dbReference type="Google" id="ProtNLM"/>
    </source>
</evidence>
<sequence length="462" mass="52926">MSISKVPLEVVGIVLEHLDSPQSLASAIISSPVFYQAFIASRSQVPISIFQRSILPGARKDALAILKCSSVSTENQLGDLWEFLDTHLDHDKTTFPFPRDNAAITILMKLITRVLRLERDYFNDTMFNLADAPNGDASEHKLLDSPTPLSDTERTRIQRAFLRLELYSRCFLIGEDDIGIQVSVASAELQFDRFVHRLQPWEVEEMVCIHQYLSFRVGTLIEQVQNEIVAIAFRHQAQGPSAKSSNGKVRMSMMDKLLPYPSSKPAIPSIDSAKLPEDQTYDPDDFSTFAYWRGSPIFTMDGRREFYEFLSSLVSRGLEYLVSVFDADQESQRHLLLSGQYITREFLPEAINYAIENDIESDPPTDGSLTQEQSTPPVSRTENFVDDPSHEGFMDIEVERRIFYSFDHCWEERERFDFREKGSAQGVLMQVEIPDNVMDDLNRTYGFWDRTSVKEEKQPLRE</sequence>
<reference evidence="2 3" key="1">
    <citation type="submission" date="2019-06" db="EMBL/GenBank/DDBJ databases">
        <authorList>
            <person name="Broberg M."/>
        </authorList>
    </citation>
    <scope>NUCLEOTIDE SEQUENCE [LARGE SCALE GENOMIC DNA]</scope>
</reference>
<organism evidence="2 3">
    <name type="scientific">Bionectria ochroleuca</name>
    <name type="common">Gliocladium roseum</name>
    <dbReference type="NCBI Taxonomy" id="29856"/>
    <lineage>
        <taxon>Eukaryota</taxon>
        <taxon>Fungi</taxon>
        <taxon>Dikarya</taxon>
        <taxon>Ascomycota</taxon>
        <taxon>Pezizomycotina</taxon>
        <taxon>Sordariomycetes</taxon>
        <taxon>Hypocreomycetidae</taxon>
        <taxon>Hypocreales</taxon>
        <taxon>Bionectriaceae</taxon>
        <taxon>Clonostachys</taxon>
    </lineage>
</organism>
<evidence type="ECO:0000313" key="3">
    <source>
        <dbReference type="Proteomes" id="UP000766486"/>
    </source>
</evidence>
<gene>
    <name evidence="2" type="ORF">CLO192961_LOCUS98151</name>
</gene>
<evidence type="ECO:0000313" key="2">
    <source>
        <dbReference type="EMBL" id="VUC22895.1"/>
    </source>
</evidence>